<organism evidence="2 3">
    <name type="scientific">Vigna mungo</name>
    <name type="common">Black gram</name>
    <name type="synonym">Phaseolus mungo</name>
    <dbReference type="NCBI Taxonomy" id="3915"/>
    <lineage>
        <taxon>Eukaryota</taxon>
        <taxon>Viridiplantae</taxon>
        <taxon>Streptophyta</taxon>
        <taxon>Embryophyta</taxon>
        <taxon>Tracheophyta</taxon>
        <taxon>Spermatophyta</taxon>
        <taxon>Magnoliopsida</taxon>
        <taxon>eudicotyledons</taxon>
        <taxon>Gunneridae</taxon>
        <taxon>Pentapetalae</taxon>
        <taxon>rosids</taxon>
        <taxon>fabids</taxon>
        <taxon>Fabales</taxon>
        <taxon>Fabaceae</taxon>
        <taxon>Papilionoideae</taxon>
        <taxon>50 kb inversion clade</taxon>
        <taxon>NPAAA clade</taxon>
        <taxon>indigoferoid/millettioid clade</taxon>
        <taxon>Phaseoleae</taxon>
        <taxon>Vigna</taxon>
    </lineage>
</organism>
<evidence type="ECO:0000256" key="1">
    <source>
        <dbReference type="SAM" id="SignalP"/>
    </source>
</evidence>
<sequence>FTSRTTFPTLAFILWLPRTTLDSLRVPRPSLLFPLPPQALNVLPLPHVAILTHGPRVSKERRKKCEGRRREEMGKTLNLLRPTHAENPKPKTWIIFACNFYLSLKETSMVIG</sequence>
<feature type="signal peptide" evidence="1">
    <location>
        <begin position="1"/>
        <end position="23"/>
    </location>
</feature>
<evidence type="ECO:0000313" key="2">
    <source>
        <dbReference type="EMBL" id="WVZ07372.1"/>
    </source>
</evidence>
<keyword evidence="3" id="KW-1185">Reference proteome</keyword>
<dbReference type="EMBL" id="CP144695">
    <property type="protein sequence ID" value="WVZ07372.1"/>
    <property type="molecule type" value="Genomic_DNA"/>
</dbReference>
<dbReference type="Proteomes" id="UP001374535">
    <property type="component" value="Chromosome 6"/>
</dbReference>
<evidence type="ECO:0000313" key="3">
    <source>
        <dbReference type="Proteomes" id="UP001374535"/>
    </source>
</evidence>
<accession>A0AAQ3NEF8</accession>
<name>A0AAQ3NEF8_VIGMU</name>
<keyword evidence="1" id="KW-0732">Signal</keyword>
<dbReference type="AlphaFoldDB" id="A0AAQ3NEF8"/>
<feature type="chain" id="PRO_5042884437" evidence="1">
    <location>
        <begin position="24"/>
        <end position="112"/>
    </location>
</feature>
<reference evidence="2 3" key="1">
    <citation type="journal article" date="2023" name="Life. Sci Alliance">
        <title>Evolutionary insights into 3D genome organization and epigenetic landscape of Vigna mungo.</title>
        <authorList>
            <person name="Junaid A."/>
            <person name="Singh B."/>
            <person name="Bhatia S."/>
        </authorList>
    </citation>
    <scope>NUCLEOTIDE SEQUENCE [LARGE SCALE GENOMIC DNA]</scope>
    <source>
        <strain evidence="2">Urdbean</strain>
    </source>
</reference>
<protein>
    <submittedName>
        <fullName evidence="2">Uncharacterized protein</fullName>
    </submittedName>
</protein>
<gene>
    <name evidence="2" type="ORF">V8G54_020718</name>
</gene>
<feature type="non-terminal residue" evidence="2">
    <location>
        <position position="1"/>
    </location>
</feature>
<proteinExistence type="predicted"/>